<evidence type="ECO:0000256" key="2">
    <source>
        <dbReference type="ARBA" id="ARBA00021315"/>
    </source>
</evidence>
<evidence type="ECO:0000256" key="8">
    <source>
        <dbReference type="SAM" id="Coils"/>
    </source>
</evidence>
<evidence type="ECO:0000256" key="4">
    <source>
        <dbReference type="ARBA" id="ARBA00022763"/>
    </source>
</evidence>
<gene>
    <name evidence="11" type="ORF">D9Q98_006547</name>
</gene>
<evidence type="ECO:0000256" key="7">
    <source>
        <dbReference type="ARBA" id="ARBA00033408"/>
    </source>
</evidence>
<dbReference type="GO" id="GO:0006302">
    <property type="term" value="P:double-strand break repair"/>
    <property type="evidence" value="ECO:0007669"/>
    <property type="project" value="InterPro"/>
</dbReference>
<dbReference type="OrthoDB" id="1938215at2759"/>
<feature type="coiled-coil region" evidence="8">
    <location>
        <begin position="408"/>
        <end position="481"/>
    </location>
</feature>
<dbReference type="InterPro" id="IPR004604">
    <property type="entry name" value="DNA_recomb/repair_RecN"/>
</dbReference>
<dbReference type="PANTHER" id="PTHR11059:SF0">
    <property type="entry name" value="DNA REPAIR PROTEIN RECN"/>
    <property type="match status" value="1"/>
</dbReference>
<dbReference type="Gene3D" id="3.40.50.300">
    <property type="entry name" value="P-loop containing nucleotide triphosphate hydrolases"/>
    <property type="match status" value="3"/>
</dbReference>
<evidence type="ECO:0000256" key="1">
    <source>
        <dbReference type="ARBA" id="ARBA00009441"/>
    </source>
</evidence>
<evidence type="ECO:0000256" key="6">
    <source>
        <dbReference type="ARBA" id="ARBA00023204"/>
    </source>
</evidence>
<dbReference type="GO" id="GO:0005524">
    <property type="term" value="F:ATP binding"/>
    <property type="evidence" value="ECO:0007669"/>
    <property type="project" value="UniProtKB-KW"/>
</dbReference>
<feature type="region of interest" description="Disordered" evidence="9">
    <location>
        <begin position="614"/>
        <end position="641"/>
    </location>
</feature>
<dbReference type="InterPro" id="IPR003593">
    <property type="entry name" value="AAA+_ATPase"/>
</dbReference>
<keyword evidence="8" id="KW-0175">Coiled coil</keyword>
<feature type="compositionally biased region" description="Low complexity" evidence="9">
    <location>
        <begin position="621"/>
        <end position="641"/>
    </location>
</feature>
<dbReference type="Proteomes" id="UP001055712">
    <property type="component" value="Unassembled WGS sequence"/>
</dbReference>
<keyword evidence="6" id="KW-0234">DNA repair</keyword>
<keyword evidence="3" id="KW-0547">Nucleotide-binding</keyword>
<evidence type="ECO:0000256" key="9">
    <source>
        <dbReference type="SAM" id="MobiDB-lite"/>
    </source>
</evidence>
<dbReference type="SMART" id="SM00382">
    <property type="entry name" value="AAA"/>
    <property type="match status" value="1"/>
</dbReference>
<feature type="region of interest" description="Disordered" evidence="9">
    <location>
        <begin position="345"/>
        <end position="368"/>
    </location>
</feature>
<dbReference type="GO" id="GO:0016887">
    <property type="term" value="F:ATP hydrolysis activity"/>
    <property type="evidence" value="ECO:0007669"/>
    <property type="project" value="InterPro"/>
</dbReference>
<keyword evidence="4" id="KW-0227">DNA damage</keyword>
<evidence type="ECO:0000313" key="11">
    <source>
        <dbReference type="EMBL" id="KAI3428165.1"/>
    </source>
</evidence>
<dbReference type="GO" id="GO:0006310">
    <property type="term" value="P:DNA recombination"/>
    <property type="evidence" value="ECO:0007669"/>
    <property type="project" value="InterPro"/>
</dbReference>
<name>A0A9D4TKM0_CHLVU</name>
<dbReference type="InterPro" id="IPR038729">
    <property type="entry name" value="Rad50/SbcC_AAA"/>
</dbReference>
<accession>A0A9D4TKM0</accession>
<keyword evidence="12" id="KW-1185">Reference proteome</keyword>
<dbReference type="Pfam" id="PF13476">
    <property type="entry name" value="AAA_23"/>
    <property type="match status" value="1"/>
</dbReference>
<reference evidence="11" key="1">
    <citation type="journal article" date="2019" name="Plant J.">
        <title>Chlorella vulgaris genome assembly and annotation reveals the molecular basis for metabolic acclimation to high light conditions.</title>
        <authorList>
            <person name="Cecchin M."/>
            <person name="Marcolungo L."/>
            <person name="Rossato M."/>
            <person name="Girolomoni L."/>
            <person name="Cosentino E."/>
            <person name="Cuine S."/>
            <person name="Li-Beisson Y."/>
            <person name="Delledonne M."/>
            <person name="Ballottari M."/>
        </authorList>
    </citation>
    <scope>NUCLEOTIDE SEQUENCE</scope>
    <source>
        <strain evidence="11">211/11P</strain>
    </source>
</reference>
<comment type="caution">
    <text evidence="11">The sequence shown here is derived from an EMBL/GenBank/DDBJ whole genome shotgun (WGS) entry which is preliminary data.</text>
</comment>
<keyword evidence="5" id="KW-0067">ATP-binding</keyword>
<evidence type="ECO:0000256" key="5">
    <source>
        <dbReference type="ARBA" id="ARBA00022840"/>
    </source>
</evidence>
<evidence type="ECO:0000313" key="12">
    <source>
        <dbReference type="Proteomes" id="UP001055712"/>
    </source>
</evidence>
<comment type="similarity">
    <text evidence="1">Belongs to the RecN family.</text>
</comment>
<feature type="domain" description="AAA+ ATPase" evidence="10">
    <location>
        <begin position="87"/>
        <end position="521"/>
    </location>
</feature>
<dbReference type="SUPFAM" id="SSF52540">
    <property type="entry name" value="P-loop containing nucleoside triphosphate hydrolases"/>
    <property type="match status" value="2"/>
</dbReference>
<dbReference type="AlphaFoldDB" id="A0A9D4TKM0"/>
<dbReference type="EMBL" id="SIDB01000009">
    <property type="protein sequence ID" value="KAI3428165.1"/>
    <property type="molecule type" value="Genomic_DNA"/>
</dbReference>
<proteinExistence type="inferred from homology"/>
<evidence type="ECO:0000256" key="3">
    <source>
        <dbReference type="ARBA" id="ARBA00022741"/>
    </source>
</evidence>
<evidence type="ECO:0000259" key="10">
    <source>
        <dbReference type="SMART" id="SM00382"/>
    </source>
</evidence>
<organism evidence="11 12">
    <name type="scientific">Chlorella vulgaris</name>
    <name type="common">Green alga</name>
    <dbReference type="NCBI Taxonomy" id="3077"/>
    <lineage>
        <taxon>Eukaryota</taxon>
        <taxon>Viridiplantae</taxon>
        <taxon>Chlorophyta</taxon>
        <taxon>core chlorophytes</taxon>
        <taxon>Trebouxiophyceae</taxon>
        <taxon>Chlorellales</taxon>
        <taxon>Chlorellaceae</taxon>
        <taxon>Chlorella clade</taxon>
        <taxon>Chlorella</taxon>
    </lineage>
</organism>
<dbReference type="PANTHER" id="PTHR11059">
    <property type="entry name" value="DNA REPAIR PROTEIN RECN"/>
    <property type="match status" value="1"/>
</dbReference>
<dbReference type="InterPro" id="IPR027417">
    <property type="entry name" value="P-loop_NTPase"/>
</dbReference>
<reference evidence="11" key="2">
    <citation type="submission" date="2020-11" db="EMBL/GenBank/DDBJ databases">
        <authorList>
            <person name="Cecchin M."/>
            <person name="Marcolungo L."/>
            <person name="Rossato M."/>
            <person name="Girolomoni L."/>
            <person name="Cosentino E."/>
            <person name="Cuine S."/>
            <person name="Li-Beisson Y."/>
            <person name="Delledonne M."/>
            <person name="Ballottari M."/>
        </authorList>
    </citation>
    <scope>NUCLEOTIDE SEQUENCE</scope>
    <source>
        <strain evidence="11">211/11P</strain>
        <tissue evidence="11">Whole cell</tissue>
    </source>
</reference>
<protein>
    <recommendedName>
        <fullName evidence="2">DNA repair protein RecN</fullName>
    </recommendedName>
    <alternativeName>
        <fullName evidence="7">Recombination protein N</fullName>
    </alternativeName>
</protein>
<sequence>MSWVDRAAGLNRCIQPLHHRRLHVCAPTKQLHALDKAWRQPRLSKSRGLSAATAAASVSACASLPTHFSQLFLKDFALVQEQTVKLLPGFTVITGESGSGKSVLVEALGQLLGAAAYDNAVRPPAESAVLEAVVEVAAAEQGVLRRLLAELGVPEKASRVLRTLTLRRELVRGPDGGIRSRCFLNGSPTSVRVLREVGALLVDVNGQHAALSLRDGATRLRLLDRLAGTSAAAARMDVALAAWQQAQAQMRELDALSDEEQRQAMQQLVDEVRQAGIEPGEERALRHQLRQLDGRRAAAQACRLISVGLGGDGGGGMADAMRDVQLQVKQLLSQEERLAAQAAAELAAEGAEQPSSGHAAAAAAAGEEVGADEDSAQAMLLSSLALLDQAQLLLDEAGEKVMQYGQLYRFSQREYDELSERLQQLERLSKRHDAASADALLEMAEKQEAALDSYFALEGQREQLEAEAEQLLQAVRSQALALSQSRRQAAVRLRAAVEAVLADLAMAGARFDVRMHWTPLSAAASSSSSSSSASSSLVIEAADAAGCSEREGAYRMRPGGAGLDAAEFLFAAGPAEPLRALSVASGGESARIMLALKAAPAFMLAADDGSIAAEPVDSDHTSSTASSSSSSSSSSSGSSAGDEVSVVAGAGQILVLDEVDSGIGSRLGQPIGRILRRMAGTAGGKAGQLLVVSHLPQVAAHAEHHLVVRKAMDAGQRQVTQFSTLQQRPERLAEISSMLGLPQAAAEEILATAEL</sequence>